<keyword evidence="1" id="KW-0812">Transmembrane</keyword>
<evidence type="ECO:0000313" key="3">
    <source>
        <dbReference type="Proteomes" id="UP000724874"/>
    </source>
</evidence>
<feature type="non-terminal residue" evidence="2">
    <location>
        <position position="52"/>
    </location>
</feature>
<dbReference type="AlphaFoldDB" id="A0A9P5TR04"/>
<comment type="caution">
    <text evidence="2">The sequence shown here is derived from an EMBL/GenBank/DDBJ whole genome shotgun (WGS) entry which is preliminary data.</text>
</comment>
<protein>
    <submittedName>
        <fullName evidence="2">Uncharacterized protein</fullName>
    </submittedName>
</protein>
<sequence>MRSRVMCRNILHTRYTLCQRCFLGFRLVFCGFATVVSFLGRPGRFFSSPTAV</sequence>
<dbReference type="Proteomes" id="UP000724874">
    <property type="component" value="Unassembled WGS sequence"/>
</dbReference>
<keyword evidence="1" id="KW-0472">Membrane</keyword>
<keyword evidence="3" id="KW-1185">Reference proteome</keyword>
<dbReference type="EMBL" id="JADNYJ010000011">
    <property type="protein sequence ID" value="KAF8908512.1"/>
    <property type="molecule type" value="Genomic_DNA"/>
</dbReference>
<evidence type="ECO:0000256" key="1">
    <source>
        <dbReference type="SAM" id="Phobius"/>
    </source>
</evidence>
<evidence type="ECO:0000313" key="2">
    <source>
        <dbReference type="EMBL" id="KAF8908512.1"/>
    </source>
</evidence>
<reference evidence="2" key="1">
    <citation type="submission" date="2020-11" db="EMBL/GenBank/DDBJ databases">
        <authorList>
            <consortium name="DOE Joint Genome Institute"/>
            <person name="Ahrendt S."/>
            <person name="Riley R."/>
            <person name="Andreopoulos W."/>
            <person name="LaButti K."/>
            <person name="Pangilinan J."/>
            <person name="Ruiz-duenas F.J."/>
            <person name="Barrasa J.M."/>
            <person name="Sanchez-Garcia M."/>
            <person name="Camarero S."/>
            <person name="Miyauchi S."/>
            <person name="Serrano A."/>
            <person name="Linde D."/>
            <person name="Babiker R."/>
            <person name="Drula E."/>
            <person name="Ayuso-Fernandez I."/>
            <person name="Pacheco R."/>
            <person name="Padilla G."/>
            <person name="Ferreira P."/>
            <person name="Barriuso J."/>
            <person name="Kellner H."/>
            <person name="Castanera R."/>
            <person name="Alfaro M."/>
            <person name="Ramirez L."/>
            <person name="Pisabarro A.G."/>
            <person name="Kuo A."/>
            <person name="Tritt A."/>
            <person name="Lipzen A."/>
            <person name="He G."/>
            <person name="Yan M."/>
            <person name="Ng V."/>
            <person name="Cullen D."/>
            <person name="Martin F."/>
            <person name="Rosso M.-N."/>
            <person name="Henrissat B."/>
            <person name="Hibbett D."/>
            <person name="Martinez A.T."/>
            <person name="Grigoriev I.V."/>
        </authorList>
    </citation>
    <scope>NUCLEOTIDE SEQUENCE</scope>
    <source>
        <strain evidence="2">AH 44721</strain>
    </source>
</reference>
<gene>
    <name evidence="2" type="ORF">CPB84DRAFT_1766800</name>
</gene>
<proteinExistence type="predicted"/>
<name>A0A9P5TR04_GYMJU</name>
<organism evidence="2 3">
    <name type="scientific">Gymnopilus junonius</name>
    <name type="common">Spectacular rustgill mushroom</name>
    <name type="synonym">Gymnopilus spectabilis subsp. junonius</name>
    <dbReference type="NCBI Taxonomy" id="109634"/>
    <lineage>
        <taxon>Eukaryota</taxon>
        <taxon>Fungi</taxon>
        <taxon>Dikarya</taxon>
        <taxon>Basidiomycota</taxon>
        <taxon>Agaricomycotina</taxon>
        <taxon>Agaricomycetes</taxon>
        <taxon>Agaricomycetidae</taxon>
        <taxon>Agaricales</taxon>
        <taxon>Agaricineae</taxon>
        <taxon>Hymenogastraceae</taxon>
        <taxon>Gymnopilus</taxon>
    </lineage>
</organism>
<accession>A0A9P5TR04</accession>
<keyword evidence="1" id="KW-1133">Transmembrane helix</keyword>
<feature type="transmembrane region" description="Helical" evidence="1">
    <location>
        <begin position="21"/>
        <end position="40"/>
    </location>
</feature>